<gene>
    <name evidence="2" type="ORF">OESDEN_04839</name>
</gene>
<protein>
    <submittedName>
        <fullName evidence="2">Uncharacterized protein</fullName>
    </submittedName>
</protein>
<evidence type="ECO:0000313" key="2">
    <source>
        <dbReference type="EMBL" id="KHJ95221.1"/>
    </source>
</evidence>
<accession>A0A0B1TGK5</accession>
<evidence type="ECO:0000256" key="1">
    <source>
        <dbReference type="SAM" id="MobiDB-lite"/>
    </source>
</evidence>
<reference evidence="2 3" key="1">
    <citation type="submission" date="2014-03" db="EMBL/GenBank/DDBJ databases">
        <title>Draft genome of the hookworm Oesophagostomum dentatum.</title>
        <authorList>
            <person name="Mitreva M."/>
        </authorList>
    </citation>
    <scope>NUCLEOTIDE SEQUENCE [LARGE SCALE GENOMIC DNA]</scope>
    <source>
        <strain evidence="2 3">OD-Hann</strain>
    </source>
</reference>
<dbReference type="Proteomes" id="UP000053660">
    <property type="component" value="Unassembled WGS sequence"/>
</dbReference>
<dbReference type="EMBL" id="KN550032">
    <property type="protein sequence ID" value="KHJ95221.1"/>
    <property type="molecule type" value="Genomic_DNA"/>
</dbReference>
<name>A0A0B1TGK5_OESDE</name>
<feature type="non-terminal residue" evidence="2">
    <location>
        <position position="1"/>
    </location>
</feature>
<feature type="compositionally biased region" description="Polar residues" evidence="1">
    <location>
        <begin position="24"/>
        <end position="38"/>
    </location>
</feature>
<feature type="region of interest" description="Disordered" evidence="1">
    <location>
        <begin position="13"/>
        <end position="50"/>
    </location>
</feature>
<organism evidence="2 3">
    <name type="scientific">Oesophagostomum dentatum</name>
    <name type="common">Nodular worm</name>
    <dbReference type="NCBI Taxonomy" id="61180"/>
    <lineage>
        <taxon>Eukaryota</taxon>
        <taxon>Metazoa</taxon>
        <taxon>Ecdysozoa</taxon>
        <taxon>Nematoda</taxon>
        <taxon>Chromadorea</taxon>
        <taxon>Rhabditida</taxon>
        <taxon>Rhabditina</taxon>
        <taxon>Rhabditomorpha</taxon>
        <taxon>Strongyloidea</taxon>
        <taxon>Strongylidae</taxon>
        <taxon>Oesophagostomum</taxon>
    </lineage>
</organism>
<feature type="compositionally biased region" description="Basic and acidic residues" evidence="1">
    <location>
        <begin position="13"/>
        <end position="22"/>
    </location>
</feature>
<proteinExistence type="predicted"/>
<keyword evidence="3" id="KW-1185">Reference proteome</keyword>
<dbReference type="AlphaFoldDB" id="A0A0B1TGK5"/>
<sequence length="103" mass="11202">KIPARYRDDEFETYVKESDRSRASSKLQHISVARSSSHTPEKSRTPSATRLDAVASDVSEVCRTPPSYNCFGSPLSRADLFAAVDIASLKIIEVASEAGLDGQ</sequence>
<evidence type="ECO:0000313" key="3">
    <source>
        <dbReference type="Proteomes" id="UP000053660"/>
    </source>
</evidence>